<feature type="transmembrane region" description="Helical" evidence="2">
    <location>
        <begin position="88"/>
        <end position="108"/>
    </location>
</feature>
<feature type="transmembrane region" description="Helical" evidence="2">
    <location>
        <begin position="31"/>
        <end position="50"/>
    </location>
</feature>
<evidence type="ECO:0000256" key="1">
    <source>
        <dbReference type="ARBA" id="ARBA00007362"/>
    </source>
</evidence>
<feature type="domain" description="EamA" evidence="4">
    <location>
        <begin position="3"/>
        <end position="132"/>
    </location>
</feature>
<keyword evidence="6" id="KW-1185">Reference proteome</keyword>
<evidence type="ECO:0000313" key="5">
    <source>
        <dbReference type="EMBL" id="MCQ1948509.1"/>
    </source>
</evidence>
<feature type="transmembrane region" description="Helical" evidence="2">
    <location>
        <begin position="174"/>
        <end position="195"/>
    </location>
</feature>
<feature type="transmembrane region" description="Helical" evidence="2">
    <location>
        <begin position="115"/>
        <end position="136"/>
    </location>
</feature>
<sequence>MNIFLAVVGVLGVSASGPIMAATAAPALAIAFWRNAIGAVLMGTPAVLGRRREFRQLTARDYKWTAIAAVALALHFACFITSLQLTSVAAATALVCLQAGWIALFNVLRGIRVPPVVLAGLAAAFAGVLVISGFDLGLSREALIGDVLAVAGGALAGVYTIAGGKARESMSTGIYTTLCYGACALLLLALCAAFRQPIVGFPPAAWLGILGVTVVAQILGHTVFNHLLAVMSPLVVSMIILLEIPGAAILAAVFLDEQLPAGTYAGLALILAGLTVVVAGQGRLRRRSAATAQQVPPAPPALGGDQL</sequence>
<dbReference type="SUPFAM" id="SSF103481">
    <property type="entry name" value="Multidrug resistance efflux transporter EmrE"/>
    <property type="match status" value="2"/>
</dbReference>
<evidence type="ECO:0000259" key="4">
    <source>
        <dbReference type="Pfam" id="PF00892"/>
    </source>
</evidence>
<accession>A0ABT1NP36</accession>
<keyword evidence="2" id="KW-1133">Transmembrane helix</keyword>
<name>A0ABT1NP36_9MICC</name>
<dbReference type="RefSeq" id="WP_255864477.1">
    <property type="nucleotide sequence ID" value="NZ_CP104263.1"/>
</dbReference>
<feature type="transmembrane region" description="Helical" evidence="2">
    <location>
        <begin position="62"/>
        <end position="82"/>
    </location>
</feature>
<dbReference type="Proteomes" id="UP001206924">
    <property type="component" value="Unassembled WGS sequence"/>
</dbReference>
<feature type="chain" id="PRO_5045602491" evidence="3">
    <location>
        <begin position="22"/>
        <end position="307"/>
    </location>
</feature>
<feature type="domain" description="EamA" evidence="4">
    <location>
        <begin position="144"/>
        <end position="278"/>
    </location>
</feature>
<dbReference type="PANTHER" id="PTHR22911">
    <property type="entry name" value="ACYL-MALONYL CONDENSING ENZYME-RELATED"/>
    <property type="match status" value="1"/>
</dbReference>
<feature type="transmembrane region" description="Helical" evidence="2">
    <location>
        <begin position="227"/>
        <end position="255"/>
    </location>
</feature>
<comment type="caution">
    <text evidence="5">The sequence shown here is derived from an EMBL/GenBank/DDBJ whole genome shotgun (WGS) entry which is preliminary data.</text>
</comment>
<protein>
    <submittedName>
        <fullName evidence="5">DMT family transporter</fullName>
    </submittedName>
</protein>
<feature type="transmembrane region" description="Helical" evidence="2">
    <location>
        <begin position="201"/>
        <end position="220"/>
    </location>
</feature>
<keyword evidence="2" id="KW-0812">Transmembrane</keyword>
<reference evidence="5 6" key="1">
    <citation type="submission" date="2022-07" db="EMBL/GenBank/DDBJ databases">
        <title>Novel species in genus Arthrobacter.</title>
        <authorList>
            <person name="Liu Y."/>
        </authorList>
    </citation>
    <scope>NUCLEOTIDE SEQUENCE [LARGE SCALE GENOMIC DNA]</scope>
    <source>
        <strain evidence="6">zg-Y859</strain>
    </source>
</reference>
<keyword evidence="2" id="KW-0472">Membrane</keyword>
<organism evidence="5 6">
    <name type="scientific">Arthrobacter jinronghuae</name>
    <dbReference type="NCBI Taxonomy" id="2964609"/>
    <lineage>
        <taxon>Bacteria</taxon>
        <taxon>Bacillati</taxon>
        <taxon>Actinomycetota</taxon>
        <taxon>Actinomycetes</taxon>
        <taxon>Micrococcales</taxon>
        <taxon>Micrococcaceae</taxon>
        <taxon>Arthrobacter</taxon>
    </lineage>
</organism>
<feature type="transmembrane region" description="Helical" evidence="2">
    <location>
        <begin position="261"/>
        <end position="279"/>
    </location>
</feature>
<keyword evidence="3" id="KW-0732">Signal</keyword>
<comment type="similarity">
    <text evidence="1">Belongs to the EamA transporter family.</text>
</comment>
<gene>
    <name evidence="5" type="ORF">NNX28_01025</name>
</gene>
<dbReference type="InterPro" id="IPR000620">
    <property type="entry name" value="EamA_dom"/>
</dbReference>
<proteinExistence type="inferred from homology"/>
<dbReference type="PANTHER" id="PTHR22911:SF76">
    <property type="entry name" value="EAMA DOMAIN-CONTAINING PROTEIN"/>
    <property type="match status" value="1"/>
</dbReference>
<evidence type="ECO:0000256" key="2">
    <source>
        <dbReference type="SAM" id="Phobius"/>
    </source>
</evidence>
<feature type="signal peptide" evidence="3">
    <location>
        <begin position="1"/>
        <end position="21"/>
    </location>
</feature>
<evidence type="ECO:0000256" key="3">
    <source>
        <dbReference type="SAM" id="SignalP"/>
    </source>
</evidence>
<feature type="transmembrane region" description="Helical" evidence="2">
    <location>
        <begin position="142"/>
        <end position="162"/>
    </location>
</feature>
<evidence type="ECO:0000313" key="6">
    <source>
        <dbReference type="Proteomes" id="UP001206924"/>
    </source>
</evidence>
<dbReference type="EMBL" id="JANFLP010000001">
    <property type="protein sequence ID" value="MCQ1948509.1"/>
    <property type="molecule type" value="Genomic_DNA"/>
</dbReference>
<dbReference type="Pfam" id="PF00892">
    <property type="entry name" value="EamA"/>
    <property type="match status" value="2"/>
</dbReference>
<dbReference type="InterPro" id="IPR037185">
    <property type="entry name" value="EmrE-like"/>
</dbReference>